<dbReference type="InterPro" id="IPR015422">
    <property type="entry name" value="PyrdxlP-dep_Trfase_small"/>
</dbReference>
<dbReference type="InterPro" id="IPR050881">
    <property type="entry name" value="LL-DAP_aminotransferase"/>
</dbReference>
<dbReference type="SUPFAM" id="SSF53383">
    <property type="entry name" value="PLP-dependent transferases"/>
    <property type="match status" value="1"/>
</dbReference>
<sequence length="390" mass="43399">MQLAKRLNKLPPYLFVDVNKKIAELRARGEDIISFALGDPDLPTPAHIIECMCQAAHNQANHRYPETGGLPTLRQAIAEWYERRFGVTLNPDKEVLPLIGSKEGIGHIALCFIESGDIALVPDPGYPVYSMSTIIAGGKPYFMPLKEENDFLPDFEAIPEPIASKAKLMWLNYPNNPTGATADIDFFEKAVHFARQHNNLAVCHDAPYTEVAFEGYKPPSFMQVSGAKEVGVEFHSLSKTYHMTGWRIGMVVGNAEMIDALFRVKSNLDSGIPQAIQRAAIEALRGSQNHIAEHNAILQRRRDKLIKVLAKIGLKARIPKATFYIWAKVPQGYTSIDFTKKLLDEAGIAVTPGIGYGKEGEGYIRFSLTLADDRLEEGVNRLSAWHARRC</sequence>
<keyword evidence="3" id="KW-0808">Transferase</keyword>
<dbReference type="NCBIfam" id="TIGR03540">
    <property type="entry name" value="DapC_direct"/>
    <property type="match status" value="1"/>
</dbReference>
<dbReference type="GO" id="GO:0009089">
    <property type="term" value="P:lysine biosynthetic process via diaminopimelate"/>
    <property type="evidence" value="ECO:0007669"/>
    <property type="project" value="InterPro"/>
</dbReference>
<comment type="caution">
    <text evidence="5">The sequence shown here is derived from an EMBL/GenBank/DDBJ whole genome shotgun (WGS) entry which is preliminary data.</text>
</comment>
<proteinExistence type="predicted"/>
<dbReference type="Gene3D" id="3.40.640.10">
    <property type="entry name" value="Type I PLP-dependent aspartate aminotransferase-like (Major domain)"/>
    <property type="match status" value="1"/>
</dbReference>
<evidence type="ECO:0000256" key="3">
    <source>
        <dbReference type="ARBA" id="ARBA00022679"/>
    </source>
</evidence>
<comment type="cofactor">
    <cofactor evidence="1">
        <name>pyridoxal 5'-phosphate</name>
        <dbReference type="ChEBI" id="CHEBI:597326"/>
    </cofactor>
</comment>
<evidence type="ECO:0000256" key="1">
    <source>
        <dbReference type="ARBA" id="ARBA00001933"/>
    </source>
</evidence>
<dbReference type="CDD" id="cd00609">
    <property type="entry name" value="AAT_like"/>
    <property type="match status" value="1"/>
</dbReference>
<dbReference type="NCBIfam" id="NF006756">
    <property type="entry name" value="PRK09276.1"/>
    <property type="match status" value="1"/>
</dbReference>
<gene>
    <name evidence="5" type="ORF">S06H3_02904</name>
</gene>
<dbReference type="InterPro" id="IPR019881">
    <property type="entry name" value="DAP-NH2Trfase_DapL_Desulfo"/>
</dbReference>
<dbReference type="EMBL" id="BARV01000898">
    <property type="protein sequence ID" value="GAH90382.1"/>
    <property type="molecule type" value="Genomic_DNA"/>
</dbReference>
<dbReference type="PANTHER" id="PTHR42832">
    <property type="entry name" value="AMINO ACID AMINOTRANSFERASE"/>
    <property type="match status" value="1"/>
</dbReference>
<dbReference type="AlphaFoldDB" id="X1J8U2"/>
<evidence type="ECO:0000313" key="5">
    <source>
        <dbReference type="EMBL" id="GAH90382.1"/>
    </source>
</evidence>
<name>X1J8U2_9ZZZZ</name>
<keyword evidence="2" id="KW-0032">Aminotransferase</keyword>
<reference evidence="5" key="1">
    <citation type="journal article" date="2014" name="Front. Microbiol.">
        <title>High frequency of phylogenetically diverse reductive dehalogenase-homologous genes in deep subseafloor sedimentary metagenomes.</title>
        <authorList>
            <person name="Kawai M."/>
            <person name="Futagami T."/>
            <person name="Toyoda A."/>
            <person name="Takaki Y."/>
            <person name="Nishi S."/>
            <person name="Hori S."/>
            <person name="Arai W."/>
            <person name="Tsubouchi T."/>
            <person name="Morono Y."/>
            <person name="Uchiyama I."/>
            <person name="Ito T."/>
            <person name="Fujiyama A."/>
            <person name="Inagaki F."/>
            <person name="Takami H."/>
        </authorList>
    </citation>
    <scope>NUCLEOTIDE SEQUENCE</scope>
    <source>
        <strain evidence="5">Expedition CK06-06</strain>
    </source>
</reference>
<dbReference type="Gene3D" id="3.90.1150.10">
    <property type="entry name" value="Aspartate Aminotransferase, domain 1"/>
    <property type="match status" value="1"/>
</dbReference>
<dbReference type="GO" id="GO:0030170">
    <property type="term" value="F:pyridoxal phosphate binding"/>
    <property type="evidence" value="ECO:0007669"/>
    <property type="project" value="InterPro"/>
</dbReference>
<dbReference type="Pfam" id="PF00155">
    <property type="entry name" value="Aminotran_1_2"/>
    <property type="match status" value="1"/>
</dbReference>
<organism evidence="5">
    <name type="scientific">marine sediment metagenome</name>
    <dbReference type="NCBI Taxonomy" id="412755"/>
    <lineage>
        <taxon>unclassified sequences</taxon>
        <taxon>metagenomes</taxon>
        <taxon>ecological metagenomes</taxon>
    </lineage>
</organism>
<dbReference type="PANTHER" id="PTHR42832:SF3">
    <property type="entry name" value="L-GLUTAMINE--4-(METHYLSULFANYL)-2-OXOBUTANOATE AMINOTRANSFERASE"/>
    <property type="match status" value="1"/>
</dbReference>
<accession>X1J8U2</accession>
<dbReference type="InterPro" id="IPR015421">
    <property type="entry name" value="PyrdxlP-dep_Trfase_major"/>
</dbReference>
<protein>
    <recommendedName>
        <fullName evidence="4">Aminotransferase class I/classII large domain-containing protein</fullName>
    </recommendedName>
</protein>
<dbReference type="InterPro" id="IPR015424">
    <property type="entry name" value="PyrdxlP-dep_Trfase"/>
</dbReference>
<evidence type="ECO:0000256" key="2">
    <source>
        <dbReference type="ARBA" id="ARBA00022576"/>
    </source>
</evidence>
<evidence type="ECO:0000259" key="4">
    <source>
        <dbReference type="Pfam" id="PF00155"/>
    </source>
</evidence>
<dbReference type="GO" id="GO:0010285">
    <property type="term" value="F:L,L-diaminopimelate aminotransferase activity"/>
    <property type="evidence" value="ECO:0007669"/>
    <property type="project" value="InterPro"/>
</dbReference>
<dbReference type="InterPro" id="IPR004839">
    <property type="entry name" value="Aminotransferase_I/II_large"/>
</dbReference>
<feature type="domain" description="Aminotransferase class I/classII large" evidence="4">
    <location>
        <begin position="31"/>
        <end position="382"/>
    </location>
</feature>